<evidence type="ECO:0000313" key="1">
    <source>
        <dbReference type="EMBL" id="JAB99183.1"/>
    </source>
</evidence>
<reference evidence="1" key="1">
    <citation type="submission" date="2013-07" db="EMBL/GenBank/DDBJ databases">
        <authorList>
            <person name="Geib S."/>
        </authorList>
    </citation>
    <scope>NUCLEOTIDE SEQUENCE</scope>
</reference>
<dbReference type="AlphaFoldDB" id="W8BQT5"/>
<sequence length="106" mass="11994">MALVDLADPVAFVDVGRDYEVKVMGFEPVVPEAAALDCLPVRVKSYSPCDCGVVSQRDQLKEFITNWYETTTQIYTNTNPKTSYEKLVFKTSFLCKYRKLCPIVNA</sequence>
<dbReference type="EMBL" id="GAMC01007372">
    <property type="protein sequence ID" value="JAB99183.1"/>
    <property type="molecule type" value="mRNA"/>
</dbReference>
<name>W8BQT5_CERCA</name>
<accession>W8BQT5</accession>
<organism evidence="1">
    <name type="scientific">Ceratitis capitata</name>
    <name type="common">Mediterranean fruit fly</name>
    <name type="synonym">Tephritis capitata</name>
    <dbReference type="NCBI Taxonomy" id="7213"/>
    <lineage>
        <taxon>Eukaryota</taxon>
        <taxon>Metazoa</taxon>
        <taxon>Ecdysozoa</taxon>
        <taxon>Arthropoda</taxon>
        <taxon>Hexapoda</taxon>
        <taxon>Insecta</taxon>
        <taxon>Pterygota</taxon>
        <taxon>Neoptera</taxon>
        <taxon>Endopterygota</taxon>
        <taxon>Diptera</taxon>
        <taxon>Brachycera</taxon>
        <taxon>Muscomorpha</taxon>
        <taxon>Tephritoidea</taxon>
        <taxon>Tephritidae</taxon>
        <taxon>Ceratitis</taxon>
        <taxon>Ceratitis</taxon>
    </lineage>
</organism>
<proteinExistence type="evidence at transcript level"/>
<protein>
    <submittedName>
        <fullName evidence="1">Uncharacterized protein</fullName>
    </submittedName>
</protein>
<reference evidence="1" key="2">
    <citation type="journal article" date="2014" name="BMC Genomics">
        <title>A genomic perspective to assessing quality of mass-reared SIT flies used in Mediterranean fruit fly (Ceratitis capitata) eradication in California.</title>
        <authorList>
            <person name="Calla B."/>
            <person name="Hall B."/>
            <person name="Hou S."/>
            <person name="Geib S.M."/>
        </authorList>
    </citation>
    <scope>NUCLEOTIDE SEQUENCE</scope>
</reference>